<evidence type="ECO:0000313" key="7">
    <source>
        <dbReference type="Proteomes" id="UP000694867"/>
    </source>
</evidence>
<reference evidence="8" key="1">
    <citation type="submission" date="2025-08" db="UniProtKB">
        <authorList>
            <consortium name="RefSeq"/>
        </authorList>
    </citation>
    <scope>IDENTIFICATION</scope>
</reference>
<gene>
    <name evidence="8" type="primary">LOC100897751</name>
</gene>
<evidence type="ECO:0000256" key="3">
    <source>
        <dbReference type="ARBA" id="ARBA00022989"/>
    </source>
</evidence>
<name>A0AAJ6VZS9_9ACAR</name>
<evidence type="ECO:0000313" key="8">
    <source>
        <dbReference type="RefSeq" id="XP_003746416.2"/>
    </source>
</evidence>
<dbReference type="KEGG" id="goe:100897751"/>
<feature type="transmembrane region" description="Helical" evidence="6">
    <location>
        <begin position="246"/>
        <end position="265"/>
    </location>
</feature>
<feature type="region of interest" description="Disordered" evidence="5">
    <location>
        <begin position="1"/>
        <end position="42"/>
    </location>
</feature>
<dbReference type="GO" id="GO:0022857">
    <property type="term" value="F:transmembrane transporter activity"/>
    <property type="evidence" value="ECO:0007669"/>
    <property type="project" value="InterPro"/>
</dbReference>
<dbReference type="InterPro" id="IPR036259">
    <property type="entry name" value="MFS_trans_sf"/>
</dbReference>
<feature type="transmembrane region" description="Helical" evidence="6">
    <location>
        <begin position="176"/>
        <end position="204"/>
    </location>
</feature>
<dbReference type="InterPro" id="IPR011701">
    <property type="entry name" value="MFS"/>
</dbReference>
<evidence type="ECO:0000256" key="4">
    <source>
        <dbReference type="ARBA" id="ARBA00023136"/>
    </source>
</evidence>
<feature type="compositionally biased region" description="Polar residues" evidence="5">
    <location>
        <begin position="22"/>
        <end position="31"/>
    </location>
</feature>
<sequence>MLEVGEIAENPSHIQEEPPPSSNKSRLSKSTAEPDPKPPREATLAQTYGEMNSLRRYVLEIILMCYMFSIMITKIPQTQIFLEKACELNLHLNQSVCHHMHDQEDEPFYKAAARITKSIGLAKDIATTLPGAVASVVAGQYMTRYGAKAPLLLALIGSVATSSGDLYTFFNRGIPLYVNVLTASPEAVTGGILVCLTAIFTNVTETCPAEKRKNRFLMIQFFIFLPVLLATFLGGRLYRSYGVESLALAVYLGFGLCLLILFFFYEDSPIYAESKRDTLLQAWKHSTSLETFKRSYSYLRRKRPGHARAQIISMFCCLMVGVVAFSGAGDLDQLYVAQAFKWTPDVYGYVKSAVMLITYVLSVPSMLILTKVFRFSDPMLVAIGFASIALKSSLMSALSLGVFMYIIPSIVGLPFLVGITAMRSHLSRLLEPHEVAVVFALTTACERLTPTIADVGLTAIYNASNEFFPGLAYLVEGIVFLIPLAAACLCYRWTNSEGYPQYKELEETVDSEEQA</sequence>
<keyword evidence="3 6" id="KW-1133">Transmembrane helix</keyword>
<dbReference type="Proteomes" id="UP000694867">
    <property type="component" value="Unplaced"/>
</dbReference>
<keyword evidence="2 6" id="KW-0812">Transmembrane</keyword>
<feature type="transmembrane region" description="Helical" evidence="6">
    <location>
        <begin position="151"/>
        <end position="170"/>
    </location>
</feature>
<organism evidence="7 8">
    <name type="scientific">Galendromus occidentalis</name>
    <name type="common">western predatory mite</name>
    <dbReference type="NCBI Taxonomy" id="34638"/>
    <lineage>
        <taxon>Eukaryota</taxon>
        <taxon>Metazoa</taxon>
        <taxon>Ecdysozoa</taxon>
        <taxon>Arthropoda</taxon>
        <taxon>Chelicerata</taxon>
        <taxon>Arachnida</taxon>
        <taxon>Acari</taxon>
        <taxon>Parasitiformes</taxon>
        <taxon>Mesostigmata</taxon>
        <taxon>Gamasina</taxon>
        <taxon>Phytoseioidea</taxon>
        <taxon>Phytoseiidae</taxon>
        <taxon>Typhlodrominae</taxon>
        <taxon>Galendromus</taxon>
    </lineage>
</organism>
<feature type="transmembrane region" description="Helical" evidence="6">
    <location>
        <begin position="471"/>
        <end position="493"/>
    </location>
</feature>
<dbReference type="PANTHER" id="PTHR23507">
    <property type="entry name" value="ZGC:174356"/>
    <property type="match status" value="1"/>
</dbReference>
<dbReference type="Gene3D" id="1.20.1250.20">
    <property type="entry name" value="MFS general substrate transporter like domains"/>
    <property type="match status" value="1"/>
</dbReference>
<accession>A0AAJ6VZS9</accession>
<dbReference type="AlphaFoldDB" id="A0AAJ6VZS9"/>
<dbReference type="Pfam" id="PF07690">
    <property type="entry name" value="MFS_1"/>
    <property type="match status" value="1"/>
</dbReference>
<feature type="transmembrane region" description="Helical" evidence="6">
    <location>
        <begin position="216"/>
        <end position="234"/>
    </location>
</feature>
<keyword evidence="4 6" id="KW-0472">Membrane</keyword>
<dbReference type="SUPFAM" id="SSF103473">
    <property type="entry name" value="MFS general substrate transporter"/>
    <property type="match status" value="1"/>
</dbReference>
<proteinExistence type="predicted"/>
<dbReference type="GeneID" id="100897751"/>
<evidence type="ECO:0000256" key="5">
    <source>
        <dbReference type="SAM" id="MobiDB-lite"/>
    </source>
</evidence>
<protein>
    <submittedName>
        <fullName evidence="8">Uncharacterized protein LOC100897751</fullName>
    </submittedName>
</protein>
<feature type="transmembrane region" description="Helical" evidence="6">
    <location>
        <begin position="349"/>
        <end position="369"/>
    </location>
</feature>
<dbReference type="RefSeq" id="XP_003746416.2">
    <property type="nucleotide sequence ID" value="XM_003746368.2"/>
</dbReference>
<evidence type="ECO:0000256" key="2">
    <source>
        <dbReference type="ARBA" id="ARBA00022692"/>
    </source>
</evidence>
<comment type="subcellular location">
    <subcellularLocation>
        <location evidence="1">Membrane</location>
        <topology evidence="1">Multi-pass membrane protein</topology>
    </subcellularLocation>
</comment>
<evidence type="ECO:0000256" key="6">
    <source>
        <dbReference type="SAM" id="Phobius"/>
    </source>
</evidence>
<evidence type="ECO:0000256" key="1">
    <source>
        <dbReference type="ARBA" id="ARBA00004141"/>
    </source>
</evidence>
<dbReference type="PANTHER" id="PTHR23507:SF1">
    <property type="entry name" value="FI18259P1-RELATED"/>
    <property type="match status" value="1"/>
</dbReference>
<keyword evidence="7" id="KW-1185">Reference proteome</keyword>
<feature type="transmembrane region" description="Helical" evidence="6">
    <location>
        <begin position="309"/>
        <end position="329"/>
    </location>
</feature>
<dbReference type="GO" id="GO:0016020">
    <property type="term" value="C:membrane"/>
    <property type="evidence" value="ECO:0007669"/>
    <property type="project" value="UniProtKB-SubCell"/>
</dbReference>